<feature type="disulfide bond" evidence="13">
    <location>
        <begin position="920"/>
        <end position="929"/>
    </location>
</feature>
<dbReference type="PROSITE" id="PS00010">
    <property type="entry name" value="ASX_HYDROXYL"/>
    <property type="match status" value="1"/>
</dbReference>
<dbReference type="PANTHER" id="PTHR24026">
    <property type="entry name" value="FAT ATYPICAL CADHERIN-RELATED"/>
    <property type="match status" value="1"/>
</dbReference>
<feature type="domain" description="EGF-like" evidence="17">
    <location>
        <begin position="894"/>
        <end position="930"/>
    </location>
</feature>
<evidence type="ECO:0000259" key="17">
    <source>
        <dbReference type="PROSITE" id="PS50026"/>
    </source>
</evidence>
<keyword evidence="3 15" id="KW-0812">Transmembrane</keyword>
<feature type="domain" description="EGF-like" evidence="17">
    <location>
        <begin position="782"/>
        <end position="818"/>
    </location>
</feature>
<dbReference type="Gene3D" id="2.60.40.60">
    <property type="entry name" value="Cadherins"/>
    <property type="match status" value="4"/>
</dbReference>
<dbReference type="CDD" id="cd00110">
    <property type="entry name" value="LamG"/>
    <property type="match status" value="1"/>
</dbReference>
<evidence type="ECO:0000256" key="3">
    <source>
        <dbReference type="ARBA" id="ARBA00022692"/>
    </source>
</evidence>
<keyword evidence="2 13" id="KW-0245">EGF-like domain</keyword>
<dbReference type="InterPro" id="IPR001881">
    <property type="entry name" value="EGF-like_Ca-bd_dom"/>
</dbReference>
<evidence type="ECO:0000256" key="6">
    <source>
        <dbReference type="ARBA" id="ARBA00022837"/>
    </source>
</evidence>
<dbReference type="Gene3D" id="2.10.25.10">
    <property type="entry name" value="Laminin"/>
    <property type="match status" value="5"/>
</dbReference>
<feature type="compositionally biased region" description="Polar residues" evidence="14">
    <location>
        <begin position="1177"/>
        <end position="1186"/>
    </location>
</feature>
<feature type="non-terminal residue" evidence="19">
    <location>
        <position position="1"/>
    </location>
</feature>
<feature type="domain" description="EGF-like" evidence="17">
    <location>
        <begin position="820"/>
        <end position="856"/>
    </location>
</feature>
<gene>
    <name evidence="19" type="ORF">OTU49_017016</name>
</gene>
<keyword evidence="9 15" id="KW-0472">Membrane</keyword>
<dbReference type="SUPFAM" id="SSF49313">
    <property type="entry name" value="Cadherin-like"/>
    <property type="match status" value="4"/>
</dbReference>
<feature type="domain" description="Laminin G" evidence="16">
    <location>
        <begin position="592"/>
        <end position="776"/>
    </location>
</feature>
<feature type="compositionally biased region" description="Acidic residues" evidence="14">
    <location>
        <begin position="1413"/>
        <end position="1428"/>
    </location>
</feature>
<dbReference type="PROSITE" id="PS50025">
    <property type="entry name" value="LAM_G_DOMAIN"/>
    <property type="match status" value="1"/>
</dbReference>
<keyword evidence="5" id="KW-0677">Repeat</keyword>
<comment type="caution">
    <text evidence="19">The sequence shown here is derived from an EMBL/GenBank/DDBJ whole genome shotgun (WGS) entry which is preliminary data.</text>
</comment>
<evidence type="ECO:0000259" key="18">
    <source>
        <dbReference type="PROSITE" id="PS50268"/>
    </source>
</evidence>
<keyword evidence="20" id="KW-1185">Reference proteome</keyword>
<sequence length="1451" mass="157456">GVISIGSPVDFERVQQVVATVVATDGGTPPLSATALVNLTITDVNDNAPVFTLPSYTATVREDALQGASVIQISASDIDAGVNSLVRYSIQGGNDDHCFDIDHDTGIVTVLKKLDREKVGKYVLRVSARDLGTPSNAATTQVELIIGDVNDNHPIFTQENYTVVVQENRPVGHSLLRLMATDADADPNGAPFTWEVVNQAVDNRAFTLDQDGSLRLATNKLNHLVQNEYVVEVRVWDSGSPPLHADTRVVVTVVEESRYPPTLFPLTTTIISYRNAFPGGIIGRVTALDQDPYDTLQYSIAPYPREISAIKYFDIDGQDGTLVALTPLDSGNYSVNVSVSDGRYHRTAQATVRVLVITEEMVENSAVVRIGPLSPDEFLSRYQKVLVRAIATEFSIVEDSVVVISLQPKLLHSHSMEKIDYSSQRSKREIQRGLDVLIVVKKPDNSFFLREELLQQLKLKKAEIKERLGLHLLAVMNSMCTTETDCSGHGSCTDVVEISDDVSVPFNTQLSSLVAPKFMQKAGCVCDQGYGGGECETLVNACGHRPCAEYEECTPTDASTRGYTCQCPSGRAGPSCQVDLTKCRNPSCHYPLRPLSFRGKSYAQYNVARQTESSSLVLSVFLRTRNPVGTIVFVAGDVDYSILEVVGGHVQYRWDCGSGEGLVRVSTIRVNNDQWHFINLTREGTISTLSVDGEISSGAAPGANDILNMDSDFMYIGATVKTERTSGMSSYSQSSLGFVGCLDQITIDGIELPVSITGSSSGGAVLKRLANVELQCPHTLSPAGVCGSYPCLNGGTCSENGKSYKCTCPPRFTGAQCQVDTAPCSSSPCLNGGKCIVVGHTYSCQCESKLSGKRCEYGVFCNPNPCQNGGRCEEGADGPICKCQHFTGAMCQLDIDECTRNPCQSGGTCLNFYGGFKCICSSNVTGEYCTEAITKPQTPSSPLNITLEELVCILAVFLGCVVAMLLLVAWQRRRWRHKRHQQNNRIKLTDHHVKNDLKANDAPKRNSKICNVEADQGPPLPPRPASYTPSGTDSVILNTLKHLADLSAAGHESLELETLSRCSHEFLHSLNKPVVVPPNLSPPPPSNSDSDSLHKPWDHHNNLNDSYFMPIKDVGCDLVTNLGETRTSPGQHSPFSDDSSVRGRRSTPPAVPPLPLPSLLSRRGRTKPCHPLEVVTVDSNQPTGHPSSPPLAAATRKQDTGRAADNAGFQGPYEAFPPTEAKKKGYHWDDYDMHGSRTLVSGGEGAVAATPDLLLLPEDVPIEPSPSEDGTMEGLPLLSGSGYDPRVATNAEEETAATPLLSVDARDTQELPDDEDDDSDDDDDPCSFEEILLANNISLGSTPELDLDITSKYNIVSDIEDDYPELSTKISNVPCSTEEDVSRLGSPRSRRPFHRMDYSRVSDLSFLSALEEDDVDDSLSELQDSDYDPAEKPTDQQTATLIQTSLSEVFL</sequence>
<evidence type="ECO:0000256" key="9">
    <source>
        <dbReference type="ARBA" id="ARBA00023136"/>
    </source>
</evidence>
<protein>
    <submittedName>
        <fullName evidence="19">Uncharacterized protein</fullName>
    </submittedName>
</protein>
<dbReference type="FunFam" id="2.60.40.60:FF:000039">
    <property type="entry name" value="FAT atypical cadherin 3"/>
    <property type="match status" value="1"/>
</dbReference>
<feature type="domain" description="Cadherin" evidence="18">
    <location>
        <begin position="52"/>
        <end position="156"/>
    </location>
</feature>
<dbReference type="PRINTS" id="PR00205">
    <property type="entry name" value="CADHERIN"/>
</dbReference>
<evidence type="ECO:0000313" key="19">
    <source>
        <dbReference type="EMBL" id="KAK8746431.1"/>
    </source>
</evidence>
<dbReference type="InterPro" id="IPR013032">
    <property type="entry name" value="EGF-like_CS"/>
</dbReference>
<dbReference type="Pfam" id="PF00028">
    <property type="entry name" value="Cadherin"/>
    <property type="match status" value="2"/>
</dbReference>
<keyword evidence="8 15" id="KW-1133">Transmembrane helix</keyword>
<dbReference type="PROSITE" id="PS01187">
    <property type="entry name" value="EGF_CA"/>
    <property type="match status" value="1"/>
</dbReference>
<feature type="region of interest" description="Disordered" evidence="14">
    <location>
        <begin position="1122"/>
        <end position="1218"/>
    </location>
</feature>
<organism evidence="19 20">
    <name type="scientific">Cherax quadricarinatus</name>
    <name type="common">Australian red claw crayfish</name>
    <dbReference type="NCBI Taxonomy" id="27406"/>
    <lineage>
        <taxon>Eukaryota</taxon>
        <taxon>Metazoa</taxon>
        <taxon>Ecdysozoa</taxon>
        <taxon>Arthropoda</taxon>
        <taxon>Crustacea</taxon>
        <taxon>Multicrustacea</taxon>
        <taxon>Malacostraca</taxon>
        <taxon>Eumalacostraca</taxon>
        <taxon>Eucarida</taxon>
        <taxon>Decapoda</taxon>
        <taxon>Pleocyemata</taxon>
        <taxon>Astacidea</taxon>
        <taxon>Parastacoidea</taxon>
        <taxon>Parastacidae</taxon>
        <taxon>Cherax</taxon>
    </lineage>
</organism>
<feature type="domain" description="Cadherin" evidence="18">
    <location>
        <begin position="157"/>
        <end position="263"/>
    </location>
</feature>
<dbReference type="Pfam" id="PF12661">
    <property type="entry name" value="hEGF"/>
    <property type="match status" value="1"/>
</dbReference>
<feature type="compositionally biased region" description="Basic and acidic residues" evidence="14">
    <location>
        <begin position="987"/>
        <end position="1004"/>
    </location>
</feature>
<dbReference type="SUPFAM" id="SSF49899">
    <property type="entry name" value="Concanavalin A-like lectins/glucanases"/>
    <property type="match status" value="1"/>
</dbReference>
<feature type="region of interest" description="Disordered" evidence="14">
    <location>
        <begin position="1258"/>
        <end position="1326"/>
    </location>
</feature>
<dbReference type="Proteomes" id="UP001445076">
    <property type="component" value="Unassembled WGS sequence"/>
</dbReference>
<evidence type="ECO:0000256" key="7">
    <source>
        <dbReference type="ARBA" id="ARBA00022889"/>
    </source>
</evidence>
<dbReference type="Pfam" id="PF02210">
    <property type="entry name" value="Laminin_G_2"/>
    <property type="match status" value="1"/>
</dbReference>
<accession>A0AAW0Y306</accession>
<dbReference type="EMBL" id="JARKIK010000017">
    <property type="protein sequence ID" value="KAK8746431.1"/>
    <property type="molecule type" value="Genomic_DNA"/>
</dbReference>
<dbReference type="PANTHER" id="PTHR24026:SF51">
    <property type="entry name" value="PROTOCADHERIN-LIKE WING POLARITY PROTEIN STAN"/>
    <property type="match status" value="1"/>
</dbReference>
<comment type="subcellular location">
    <subcellularLocation>
        <location evidence="1">Membrane</location>
        <topology evidence="1">Single-pass membrane protein</topology>
    </subcellularLocation>
</comment>
<feature type="compositionally biased region" description="Acidic residues" evidence="14">
    <location>
        <begin position="1310"/>
        <end position="1326"/>
    </location>
</feature>
<evidence type="ECO:0000259" key="16">
    <source>
        <dbReference type="PROSITE" id="PS50025"/>
    </source>
</evidence>
<evidence type="ECO:0000256" key="2">
    <source>
        <dbReference type="ARBA" id="ARBA00022536"/>
    </source>
</evidence>
<dbReference type="InterPro" id="IPR002126">
    <property type="entry name" value="Cadherin-like_dom"/>
</dbReference>
<feature type="domain" description="EGF-like" evidence="17">
    <location>
        <begin position="857"/>
        <end position="892"/>
    </location>
</feature>
<dbReference type="GO" id="GO:0048589">
    <property type="term" value="P:developmental growth"/>
    <property type="evidence" value="ECO:0007669"/>
    <property type="project" value="UniProtKB-ARBA"/>
</dbReference>
<feature type="disulfide bond" evidence="13">
    <location>
        <begin position="846"/>
        <end position="855"/>
    </location>
</feature>
<dbReference type="SMART" id="SM00282">
    <property type="entry name" value="LamG"/>
    <property type="match status" value="1"/>
</dbReference>
<evidence type="ECO:0000256" key="8">
    <source>
        <dbReference type="ARBA" id="ARBA00022989"/>
    </source>
</evidence>
<dbReference type="CDD" id="cd11304">
    <property type="entry name" value="Cadherin_repeat"/>
    <property type="match status" value="4"/>
</dbReference>
<dbReference type="FunFam" id="2.10.25.10:FF:000125">
    <property type="entry name" value="Neurogenic locus notch protein-like"/>
    <property type="match status" value="1"/>
</dbReference>
<dbReference type="Gene3D" id="2.60.120.200">
    <property type="match status" value="1"/>
</dbReference>
<keyword evidence="4" id="KW-0732">Signal</keyword>
<evidence type="ECO:0000256" key="13">
    <source>
        <dbReference type="PROSITE-ProRule" id="PRU00076"/>
    </source>
</evidence>
<evidence type="ECO:0000256" key="4">
    <source>
        <dbReference type="ARBA" id="ARBA00022729"/>
    </source>
</evidence>
<dbReference type="GO" id="GO:0005886">
    <property type="term" value="C:plasma membrane"/>
    <property type="evidence" value="ECO:0007669"/>
    <property type="project" value="InterPro"/>
</dbReference>
<dbReference type="GO" id="GO:0050769">
    <property type="term" value="P:positive regulation of neurogenesis"/>
    <property type="evidence" value="ECO:0007669"/>
    <property type="project" value="UniProtKB-ARBA"/>
</dbReference>
<dbReference type="GO" id="GO:0007156">
    <property type="term" value="P:homophilic cell adhesion via plasma membrane adhesion molecules"/>
    <property type="evidence" value="ECO:0007669"/>
    <property type="project" value="InterPro"/>
</dbReference>
<feature type="disulfide bond" evidence="13">
    <location>
        <begin position="808"/>
        <end position="817"/>
    </location>
</feature>
<dbReference type="FunFam" id="2.60.40.60:FF:000084">
    <property type="entry name" value="FAT atypical cadherin 3"/>
    <property type="match status" value="1"/>
</dbReference>
<feature type="disulfide bond" evidence="13">
    <location>
        <begin position="567"/>
        <end position="576"/>
    </location>
</feature>
<dbReference type="InterPro" id="IPR015919">
    <property type="entry name" value="Cadherin-like_sf"/>
</dbReference>
<dbReference type="SMART" id="SM00112">
    <property type="entry name" value="CA"/>
    <property type="match status" value="4"/>
</dbReference>
<dbReference type="PROSITE" id="PS00022">
    <property type="entry name" value="EGF_1"/>
    <property type="match status" value="4"/>
</dbReference>
<feature type="compositionally biased region" description="Pro residues" evidence="14">
    <location>
        <begin position="1077"/>
        <end position="1086"/>
    </location>
</feature>
<dbReference type="PROSITE" id="PS50026">
    <property type="entry name" value="EGF_3"/>
    <property type="match status" value="5"/>
</dbReference>
<dbReference type="PROSITE" id="PS50268">
    <property type="entry name" value="CADHERIN_2"/>
    <property type="match status" value="4"/>
</dbReference>
<feature type="domain" description="Cadherin" evidence="18">
    <location>
        <begin position="1"/>
        <end position="51"/>
    </location>
</feature>
<dbReference type="SMART" id="SM00181">
    <property type="entry name" value="EGF"/>
    <property type="match status" value="6"/>
</dbReference>
<keyword evidence="7" id="KW-0130">Cell adhesion</keyword>
<dbReference type="CDD" id="cd00054">
    <property type="entry name" value="EGF_CA"/>
    <property type="match status" value="4"/>
</dbReference>
<dbReference type="GO" id="GO:0005509">
    <property type="term" value="F:calcium ion binding"/>
    <property type="evidence" value="ECO:0007669"/>
    <property type="project" value="UniProtKB-UniRule"/>
</dbReference>
<dbReference type="InterPro" id="IPR018097">
    <property type="entry name" value="EGF_Ca-bd_CS"/>
</dbReference>
<dbReference type="SMART" id="SM00179">
    <property type="entry name" value="EGF_CA"/>
    <property type="match status" value="3"/>
</dbReference>
<dbReference type="InterPro" id="IPR000742">
    <property type="entry name" value="EGF"/>
</dbReference>
<evidence type="ECO:0000256" key="5">
    <source>
        <dbReference type="ARBA" id="ARBA00022737"/>
    </source>
</evidence>
<feature type="compositionally biased region" description="Polar residues" evidence="14">
    <location>
        <begin position="1122"/>
        <end position="1138"/>
    </location>
</feature>
<feature type="region of interest" description="Disordered" evidence="14">
    <location>
        <begin position="1077"/>
        <end position="1097"/>
    </location>
</feature>
<dbReference type="GO" id="GO:0048056">
    <property type="term" value="P:R3/R4 cell differentiation"/>
    <property type="evidence" value="ECO:0007669"/>
    <property type="project" value="UniProtKB-ARBA"/>
</dbReference>
<dbReference type="InterPro" id="IPR001791">
    <property type="entry name" value="Laminin_G"/>
</dbReference>
<evidence type="ECO:0000256" key="11">
    <source>
        <dbReference type="ARBA" id="ARBA00023180"/>
    </source>
</evidence>
<dbReference type="GO" id="GO:0016318">
    <property type="term" value="P:ommatidial rotation"/>
    <property type="evidence" value="ECO:0007669"/>
    <property type="project" value="UniProtKB-ARBA"/>
</dbReference>
<keyword evidence="11" id="KW-0325">Glycoprotein</keyword>
<proteinExistence type="predicted"/>
<dbReference type="FunFam" id="2.10.25.10:FF:000012">
    <property type="entry name" value="Delta-like protein"/>
    <property type="match status" value="1"/>
</dbReference>
<comment type="caution">
    <text evidence="13">Lacks conserved residue(s) required for the propagation of feature annotation.</text>
</comment>
<dbReference type="PROSITE" id="PS00232">
    <property type="entry name" value="CADHERIN_1"/>
    <property type="match status" value="2"/>
</dbReference>
<feature type="region of interest" description="Disordered" evidence="14">
    <location>
        <begin position="1413"/>
        <end position="1435"/>
    </location>
</feature>
<reference evidence="19 20" key="1">
    <citation type="journal article" date="2024" name="BMC Genomics">
        <title>Genome assembly of redclaw crayfish (Cherax quadricarinatus) provides insights into its immune adaptation and hypoxia tolerance.</title>
        <authorList>
            <person name="Liu Z."/>
            <person name="Zheng J."/>
            <person name="Li H."/>
            <person name="Fang K."/>
            <person name="Wang S."/>
            <person name="He J."/>
            <person name="Zhou D."/>
            <person name="Weng S."/>
            <person name="Chi M."/>
            <person name="Gu Z."/>
            <person name="He J."/>
            <person name="Li F."/>
            <person name="Wang M."/>
        </authorList>
    </citation>
    <scope>NUCLEOTIDE SEQUENCE [LARGE SCALE GENOMIC DNA]</scope>
    <source>
        <strain evidence="19">ZL_2023a</strain>
    </source>
</reference>
<dbReference type="SUPFAM" id="SSF57196">
    <property type="entry name" value="EGF/Laminin"/>
    <property type="match status" value="4"/>
</dbReference>
<feature type="region of interest" description="Disordered" evidence="14">
    <location>
        <begin position="979"/>
        <end position="1029"/>
    </location>
</feature>
<feature type="transmembrane region" description="Helical" evidence="15">
    <location>
        <begin position="950"/>
        <end position="970"/>
    </location>
</feature>
<dbReference type="InterPro" id="IPR013320">
    <property type="entry name" value="ConA-like_dom_sf"/>
</dbReference>
<dbReference type="InterPro" id="IPR000152">
    <property type="entry name" value="EGF-type_Asp/Asn_hydroxyl_site"/>
</dbReference>
<feature type="domain" description="Cadherin" evidence="18">
    <location>
        <begin position="275"/>
        <end position="374"/>
    </location>
</feature>
<evidence type="ECO:0000313" key="20">
    <source>
        <dbReference type="Proteomes" id="UP001445076"/>
    </source>
</evidence>
<evidence type="ECO:0000256" key="12">
    <source>
        <dbReference type="PROSITE-ProRule" id="PRU00043"/>
    </source>
</evidence>
<name>A0AAW0Y306_CHEQU</name>
<evidence type="ECO:0000256" key="1">
    <source>
        <dbReference type="ARBA" id="ARBA00004167"/>
    </source>
</evidence>
<dbReference type="InterPro" id="IPR020894">
    <property type="entry name" value="Cadherin_CS"/>
</dbReference>
<evidence type="ECO:0000256" key="14">
    <source>
        <dbReference type="SAM" id="MobiDB-lite"/>
    </source>
</evidence>
<keyword evidence="6 12" id="KW-0106">Calcium</keyword>
<feature type="domain" description="EGF-like" evidence="17">
    <location>
        <begin position="538"/>
        <end position="577"/>
    </location>
</feature>
<dbReference type="Pfam" id="PF00008">
    <property type="entry name" value="EGF"/>
    <property type="match status" value="3"/>
</dbReference>
<evidence type="ECO:0000256" key="10">
    <source>
        <dbReference type="ARBA" id="ARBA00023157"/>
    </source>
</evidence>
<keyword evidence="10 13" id="KW-1015">Disulfide bond</keyword>
<evidence type="ECO:0000256" key="15">
    <source>
        <dbReference type="SAM" id="Phobius"/>
    </source>
</evidence>